<keyword evidence="2" id="KW-1185">Reference proteome</keyword>
<reference evidence="1" key="1">
    <citation type="submission" date="2013-11" db="EMBL/GenBank/DDBJ databases">
        <title>Genome sequence of the fusiform rust pathogen reveals effectors for host alternation and coevolution with pine.</title>
        <authorList>
            <consortium name="DOE Joint Genome Institute"/>
            <person name="Smith K."/>
            <person name="Pendleton A."/>
            <person name="Kubisiak T."/>
            <person name="Anderson C."/>
            <person name="Salamov A."/>
            <person name="Aerts A."/>
            <person name="Riley R."/>
            <person name="Clum A."/>
            <person name="Lindquist E."/>
            <person name="Ence D."/>
            <person name="Campbell M."/>
            <person name="Kronenberg Z."/>
            <person name="Feau N."/>
            <person name="Dhillon B."/>
            <person name="Hamelin R."/>
            <person name="Burleigh J."/>
            <person name="Smith J."/>
            <person name="Yandell M."/>
            <person name="Nelson C."/>
            <person name="Grigoriev I."/>
            <person name="Davis J."/>
        </authorList>
    </citation>
    <scope>NUCLEOTIDE SEQUENCE</scope>
    <source>
        <strain evidence="1">G11</strain>
    </source>
</reference>
<gene>
    <name evidence="1" type="ORF">CROQUDRAFT_89011</name>
</gene>
<accession>A0A9P6TGD5</accession>
<dbReference type="AlphaFoldDB" id="A0A9P6TGD5"/>
<name>A0A9P6TGD5_9BASI</name>
<dbReference type="Proteomes" id="UP000886653">
    <property type="component" value="Unassembled WGS sequence"/>
</dbReference>
<sequence length="170" mass="18986">MVMSMTSYRPSASTASSLAMWPTDAVTDACVRSALKVTIHEIVPRKTTHRDAPATSTMRQNIFPLGKIFFEIFDRIFLEGPIDYVRKAPEEIGIQFLIGSFSGSRPSLEVVKTSAEAFDSQISAGNFGELLRRLREDFWGFLGNFDRSIPNLCSRLLEVRGSGWSSWTAL</sequence>
<comment type="caution">
    <text evidence="1">The sequence shown here is derived from an EMBL/GenBank/DDBJ whole genome shotgun (WGS) entry which is preliminary data.</text>
</comment>
<organism evidence="1 2">
    <name type="scientific">Cronartium quercuum f. sp. fusiforme G11</name>
    <dbReference type="NCBI Taxonomy" id="708437"/>
    <lineage>
        <taxon>Eukaryota</taxon>
        <taxon>Fungi</taxon>
        <taxon>Dikarya</taxon>
        <taxon>Basidiomycota</taxon>
        <taxon>Pucciniomycotina</taxon>
        <taxon>Pucciniomycetes</taxon>
        <taxon>Pucciniales</taxon>
        <taxon>Coleosporiaceae</taxon>
        <taxon>Cronartium</taxon>
    </lineage>
</organism>
<protein>
    <submittedName>
        <fullName evidence="1">Uncharacterized protein</fullName>
    </submittedName>
</protein>
<evidence type="ECO:0000313" key="1">
    <source>
        <dbReference type="EMBL" id="KAG0149663.1"/>
    </source>
</evidence>
<dbReference type="EMBL" id="MU167226">
    <property type="protein sequence ID" value="KAG0149663.1"/>
    <property type="molecule type" value="Genomic_DNA"/>
</dbReference>
<proteinExistence type="predicted"/>
<evidence type="ECO:0000313" key="2">
    <source>
        <dbReference type="Proteomes" id="UP000886653"/>
    </source>
</evidence>